<evidence type="ECO:0000256" key="1">
    <source>
        <dbReference type="ARBA" id="ARBA00022679"/>
    </source>
</evidence>
<feature type="domain" description="N-acetyltransferase" evidence="3">
    <location>
        <begin position="18"/>
        <end position="183"/>
    </location>
</feature>
<keyword evidence="5" id="KW-1185">Reference proteome</keyword>
<evidence type="ECO:0000313" key="5">
    <source>
        <dbReference type="Proteomes" id="UP001156102"/>
    </source>
</evidence>
<evidence type="ECO:0000256" key="2">
    <source>
        <dbReference type="ARBA" id="ARBA00023315"/>
    </source>
</evidence>
<gene>
    <name evidence="4" type="ORF">NK662_16255</name>
</gene>
<keyword evidence="2" id="KW-0012">Acyltransferase</keyword>
<sequence>MTGAKSSHFYYIVEVVHLEIRQASRQDIAGIAKVYVDGWQTTYQGLVPDSYLNGLSYEEAEERWNQFLDTGHEPFIYVVINGEGSMAGFAAGRSMEGEPSAGELYALYLRQECRGLGTGRQLVAAVARHFQESGIDSMLVWVMEQNKSGLGFYERLGGKEYSRRTSTFGETVVDDVAYVWRDISILYEAHGSL</sequence>
<evidence type="ECO:0000313" key="4">
    <source>
        <dbReference type="EMBL" id="MCP8970077.1"/>
    </source>
</evidence>
<dbReference type="AlphaFoldDB" id="A0AA42BQN6"/>
<proteinExistence type="predicted"/>
<dbReference type="RefSeq" id="WP_254759996.1">
    <property type="nucleotide sequence ID" value="NZ_JANCLT010000009.1"/>
</dbReference>
<dbReference type="Pfam" id="PF00583">
    <property type="entry name" value="Acetyltransf_1"/>
    <property type="match status" value="1"/>
</dbReference>
<accession>A0AA42BQN6</accession>
<dbReference type="PANTHER" id="PTHR43877">
    <property type="entry name" value="AMINOALKYLPHOSPHONATE N-ACETYLTRANSFERASE-RELATED-RELATED"/>
    <property type="match status" value="1"/>
</dbReference>
<dbReference type="EMBL" id="JANCLT010000009">
    <property type="protein sequence ID" value="MCP8970077.1"/>
    <property type="molecule type" value="Genomic_DNA"/>
</dbReference>
<dbReference type="CDD" id="cd04301">
    <property type="entry name" value="NAT_SF"/>
    <property type="match status" value="1"/>
</dbReference>
<keyword evidence="1" id="KW-0808">Transferase</keyword>
<reference evidence="4" key="1">
    <citation type="submission" date="2022-07" db="EMBL/GenBank/DDBJ databases">
        <authorList>
            <person name="Li W.-J."/>
            <person name="Deng Q.-Q."/>
        </authorList>
    </citation>
    <scope>NUCLEOTIDE SEQUENCE</scope>
    <source>
        <strain evidence="4">SYSU M60031</strain>
    </source>
</reference>
<dbReference type="Gene3D" id="3.40.630.30">
    <property type="match status" value="1"/>
</dbReference>
<dbReference type="GO" id="GO:0016747">
    <property type="term" value="F:acyltransferase activity, transferring groups other than amino-acyl groups"/>
    <property type="evidence" value="ECO:0007669"/>
    <property type="project" value="InterPro"/>
</dbReference>
<protein>
    <submittedName>
        <fullName evidence="4">GNAT family N-acetyltransferase</fullName>
    </submittedName>
</protein>
<dbReference type="InterPro" id="IPR000182">
    <property type="entry name" value="GNAT_dom"/>
</dbReference>
<organism evidence="4 5">
    <name type="scientific">Ectobacillus ponti</name>
    <dbReference type="NCBI Taxonomy" id="2961894"/>
    <lineage>
        <taxon>Bacteria</taxon>
        <taxon>Bacillati</taxon>
        <taxon>Bacillota</taxon>
        <taxon>Bacilli</taxon>
        <taxon>Bacillales</taxon>
        <taxon>Bacillaceae</taxon>
        <taxon>Ectobacillus</taxon>
    </lineage>
</organism>
<dbReference type="Proteomes" id="UP001156102">
    <property type="component" value="Unassembled WGS sequence"/>
</dbReference>
<dbReference type="InterPro" id="IPR050832">
    <property type="entry name" value="Bact_Acetyltransf"/>
</dbReference>
<dbReference type="SUPFAM" id="SSF55729">
    <property type="entry name" value="Acyl-CoA N-acyltransferases (Nat)"/>
    <property type="match status" value="1"/>
</dbReference>
<dbReference type="InterPro" id="IPR016181">
    <property type="entry name" value="Acyl_CoA_acyltransferase"/>
</dbReference>
<comment type="caution">
    <text evidence="4">The sequence shown here is derived from an EMBL/GenBank/DDBJ whole genome shotgun (WGS) entry which is preliminary data.</text>
</comment>
<dbReference type="PROSITE" id="PS51186">
    <property type="entry name" value="GNAT"/>
    <property type="match status" value="1"/>
</dbReference>
<name>A0AA42BQN6_9BACI</name>
<evidence type="ECO:0000259" key="3">
    <source>
        <dbReference type="PROSITE" id="PS51186"/>
    </source>
</evidence>